<feature type="domain" description="CYTH" evidence="1">
    <location>
        <begin position="3"/>
        <end position="151"/>
    </location>
</feature>
<dbReference type="Gene3D" id="2.40.320.10">
    <property type="entry name" value="Hypothetical Protein Pfu-838710-001"/>
    <property type="match status" value="1"/>
</dbReference>
<protein>
    <submittedName>
        <fullName evidence="2">Adenylyl cyclase</fullName>
    </submittedName>
</protein>
<dbReference type="AlphaFoldDB" id="A0A2H0UTJ5"/>
<dbReference type="InterPro" id="IPR033469">
    <property type="entry name" value="CYTH-like_dom_sf"/>
</dbReference>
<gene>
    <name evidence="2" type="ORF">COU05_03515</name>
</gene>
<evidence type="ECO:0000259" key="1">
    <source>
        <dbReference type="Pfam" id="PF01928"/>
    </source>
</evidence>
<dbReference type="InterPro" id="IPR023577">
    <property type="entry name" value="CYTH_domain"/>
</dbReference>
<dbReference type="EMBL" id="PFAX01000036">
    <property type="protein sequence ID" value="PIR90016.1"/>
    <property type="molecule type" value="Genomic_DNA"/>
</dbReference>
<proteinExistence type="predicted"/>
<sequence>MQIEYEATFENIDKNEIRQRLKKAGAILVKPETLMKRYVFNLPNSQDGEPGWARVRDEGDNKITMSFKRVNFGGTGKIEDQKEICLTIDNFDNGVEFLKALGCREKAYQESKREMWQIDKTEVCLDEWPFLEPFCEIEGPNEQEVKEVSEKLGFDYLKALFCAVGTLYARKYGKYGLNEMKINNQTPRIVFEMQNPFIE</sequence>
<organism evidence="2 3">
    <name type="scientific">bacterium (Candidatus Gribaldobacteria) CG10_big_fil_rev_8_21_14_0_10_37_21</name>
    <dbReference type="NCBI Taxonomy" id="2014275"/>
    <lineage>
        <taxon>Bacteria</taxon>
        <taxon>Candidatus Gribaldobacteria</taxon>
    </lineage>
</organism>
<dbReference type="SUPFAM" id="SSF55154">
    <property type="entry name" value="CYTH-like phosphatases"/>
    <property type="match status" value="1"/>
</dbReference>
<comment type="caution">
    <text evidence="2">The sequence shown here is derived from an EMBL/GenBank/DDBJ whole genome shotgun (WGS) entry which is preliminary data.</text>
</comment>
<dbReference type="Pfam" id="PF01928">
    <property type="entry name" value="CYTH"/>
    <property type="match status" value="1"/>
</dbReference>
<accession>A0A2H0UTJ5</accession>
<reference evidence="3" key="1">
    <citation type="submission" date="2017-09" db="EMBL/GenBank/DDBJ databases">
        <title>Depth-based differentiation of microbial function through sediment-hosted aquifers and enrichment of novel symbionts in the deep terrestrial subsurface.</title>
        <authorList>
            <person name="Probst A.J."/>
            <person name="Ladd B."/>
            <person name="Jarett J.K."/>
            <person name="Geller-Mcgrath D.E."/>
            <person name="Sieber C.M.K."/>
            <person name="Emerson J.B."/>
            <person name="Anantharaman K."/>
            <person name="Thomas B.C."/>
            <person name="Malmstrom R."/>
            <person name="Stieglmeier M."/>
            <person name="Klingl A."/>
            <person name="Woyke T."/>
            <person name="Ryan C.M."/>
            <person name="Banfield J.F."/>
        </authorList>
    </citation>
    <scope>NUCLEOTIDE SEQUENCE [LARGE SCALE GENOMIC DNA]</scope>
</reference>
<evidence type="ECO:0000313" key="3">
    <source>
        <dbReference type="Proteomes" id="UP000230132"/>
    </source>
</evidence>
<dbReference type="Proteomes" id="UP000230132">
    <property type="component" value="Unassembled WGS sequence"/>
</dbReference>
<evidence type="ECO:0000313" key="2">
    <source>
        <dbReference type="EMBL" id="PIR90016.1"/>
    </source>
</evidence>
<name>A0A2H0UTJ5_9BACT</name>